<dbReference type="PANTHER" id="PTHR28062">
    <property type="entry name" value="K+-H+ EXCHANGE-LIKE PROTEIN"/>
    <property type="match status" value="1"/>
</dbReference>
<dbReference type="OrthoDB" id="5562676at2759"/>
<name>A0A0B7NB53_9FUNG</name>
<protein>
    <recommendedName>
        <fullName evidence="4">Mitochondrial K+-H+ exchange-related-domain-containing protein</fullName>
    </recommendedName>
</protein>
<keyword evidence="1" id="KW-1133">Transmembrane helix</keyword>
<feature type="transmembrane region" description="Helical" evidence="1">
    <location>
        <begin position="118"/>
        <end position="138"/>
    </location>
</feature>
<reference evidence="2 3" key="1">
    <citation type="submission" date="2014-09" db="EMBL/GenBank/DDBJ databases">
        <authorList>
            <person name="Ellenberger Sabrina"/>
        </authorList>
    </citation>
    <scope>NUCLEOTIDE SEQUENCE [LARGE SCALE GENOMIC DNA]</scope>
    <source>
        <strain evidence="2 3">CBS 412.66</strain>
    </source>
</reference>
<accession>A0A0B7NB53</accession>
<keyword evidence="1" id="KW-0472">Membrane</keyword>
<organism evidence="2 3">
    <name type="scientific">Parasitella parasitica</name>
    <dbReference type="NCBI Taxonomy" id="35722"/>
    <lineage>
        <taxon>Eukaryota</taxon>
        <taxon>Fungi</taxon>
        <taxon>Fungi incertae sedis</taxon>
        <taxon>Mucoromycota</taxon>
        <taxon>Mucoromycotina</taxon>
        <taxon>Mucoromycetes</taxon>
        <taxon>Mucorales</taxon>
        <taxon>Mucorineae</taxon>
        <taxon>Mucoraceae</taxon>
        <taxon>Parasitella</taxon>
    </lineage>
</organism>
<dbReference type="PANTHER" id="PTHR28062:SF1">
    <property type="entry name" value="TRANSMEMBRANE PROTEIN"/>
    <property type="match status" value="1"/>
</dbReference>
<gene>
    <name evidence="2" type="primary">PARPA_08875.1 scaffold 35132</name>
</gene>
<evidence type="ECO:0000313" key="2">
    <source>
        <dbReference type="EMBL" id="CEP14688.1"/>
    </source>
</evidence>
<dbReference type="GO" id="GO:1902600">
    <property type="term" value="P:proton transmembrane transport"/>
    <property type="evidence" value="ECO:0007669"/>
    <property type="project" value="TreeGrafter"/>
</dbReference>
<dbReference type="EMBL" id="LN731665">
    <property type="protein sequence ID" value="CEP14688.1"/>
    <property type="molecule type" value="Genomic_DNA"/>
</dbReference>
<keyword evidence="1" id="KW-0812">Transmembrane</keyword>
<evidence type="ECO:0000256" key="1">
    <source>
        <dbReference type="SAM" id="Phobius"/>
    </source>
</evidence>
<keyword evidence="3" id="KW-1185">Reference proteome</keyword>
<sequence>MRLYAIPIVKNRWAYYCHSTIPSTSRLTKAVDWSSKKWDLLDKAEPDSWKKKLYIRGNNVMNQLDYQEWFFKSVPAKEDIEKPLNQVMVHHPSLLNGSQLELELKALLKQRIPYHKKYMWYSAYWVPLSCTFVIVPLIPNIPLAYNLFRLYSHYKAWKGAQHLESLSTYGSLEYVNDPYLDAIFDKKTLVSAQDVVFPPEIHEAFKKSPKRPDLVAMDQDMKGVLNQGNIKQLVEALQVPGLEMELNRARSQILKSIAKERFQEQVQHENQA</sequence>
<evidence type="ECO:0008006" key="4">
    <source>
        <dbReference type="Google" id="ProtNLM"/>
    </source>
</evidence>
<dbReference type="AlphaFoldDB" id="A0A0B7NB53"/>
<dbReference type="InterPro" id="IPR018786">
    <property type="entry name" value="Mit_KHE1"/>
</dbReference>
<dbReference type="STRING" id="35722.A0A0B7NB53"/>
<evidence type="ECO:0000313" key="3">
    <source>
        <dbReference type="Proteomes" id="UP000054107"/>
    </source>
</evidence>
<dbReference type="Pfam" id="PF10173">
    <property type="entry name" value="Mit_KHE1"/>
    <property type="match status" value="1"/>
</dbReference>
<dbReference type="Proteomes" id="UP000054107">
    <property type="component" value="Unassembled WGS sequence"/>
</dbReference>
<dbReference type="GO" id="GO:0006813">
    <property type="term" value="P:potassium ion transport"/>
    <property type="evidence" value="ECO:0007669"/>
    <property type="project" value="TreeGrafter"/>
</dbReference>
<proteinExistence type="predicted"/>
<dbReference type="GO" id="GO:0005743">
    <property type="term" value="C:mitochondrial inner membrane"/>
    <property type="evidence" value="ECO:0007669"/>
    <property type="project" value="TreeGrafter"/>
</dbReference>